<dbReference type="EMBL" id="MU167314">
    <property type="protein sequence ID" value="KAG0143640.1"/>
    <property type="molecule type" value="Genomic_DNA"/>
</dbReference>
<comment type="caution">
    <text evidence="1">The sequence shown here is derived from an EMBL/GenBank/DDBJ whole genome shotgun (WGS) entry which is preliminary data.</text>
</comment>
<organism evidence="1 2">
    <name type="scientific">Cronartium quercuum f. sp. fusiforme G11</name>
    <dbReference type="NCBI Taxonomy" id="708437"/>
    <lineage>
        <taxon>Eukaryota</taxon>
        <taxon>Fungi</taxon>
        <taxon>Dikarya</taxon>
        <taxon>Basidiomycota</taxon>
        <taxon>Pucciniomycotina</taxon>
        <taxon>Pucciniomycetes</taxon>
        <taxon>Pucciniales</taxon>
        <taxon>Coleosporiaceae</taxon>
        <taxon>Cronartium</taxon>
    </lineage>
</organism>
<gene>
    <name evidence="1" type="ORF">CROQUDRAFT_660990</name>
</gene>
<proteinExistence type="predicted"/>
<keyword evidence="2" id="KW-1185">Reference proteome</keyword>
<name>A0A9P6NBL8_9BASI</name>
<evidence type="ECO:0000313" key="2">
    <source>
        <dbReference type="Proteomes" id="UP000886653"/>
    </source>
</evidence>
<evidence type="ECO:0000313" key="1">
    <source>
        <dbReference type="EMBL" id="KAG0143640.1"/>
    </source>
</evidence>
<reference evidence="1" key="1">
    <citation type="submission" date="2013-11" db="EMBL/GenBank/DDBJ databases">
        <title>Genome sequence of the fusiform rust pathogen reveals effectors for host alternation and coevolution with pine.</title>
        <authorList>
            <consortium name="DOE Joint Genome Institute"/>
            <person name="Smith K."/>
            <person name="Pendleton A."/>
            <person name="Kubisiak T."/>
            <person name="Anderson C."/>
            <person name="Salamov A."/>
            <person name="Aerts A."/>
            <person name="Riley R."/>
            <person name="Clum A."/>
            <person name="Lindquist E."/>
            <person name="Ence D."/>
            <person name="Campbell M."/>
            <person name="Kronenberg Z."/>
            <person name="Feau N."/>
            <person name="Dhillon B."/>
            <person name="Hamelin R."/>
            <person name="Burleigh J."/>
            <person name="Smith J."/>
            <person name="Yandell M."/>
            <person name="Nelson C."/>
            <person name="Grigoriev I."/>
            <person name="Davis J."/>
        </authorList>
    </citation>
    <scope>NUCLEOTIDE SEQUENCE</scope>
    <source>
        <strain evidence="1">G11</strain>
    </source>
</reference>
<sequence length="162" mass="18536">MMSVRSVAMKLVAVTKDLPIKLSSITKLERDRSKFQHWELDIISYISFIPDVVLYFNGECMLDDEKYSQEWADLQQAGTVLPDDVYMLLLARSMPMGFLDISMNFEVSILADPNHAVTTSNITQAMTAVDMVYWRTEIGPEINRVSVLELTSMYCDMNQDPH</sequence>
<accession>A0A9P6NBL8</accession>
<dbReference type="Proteomes" id="UP000886653">
    <property type="component" value="Unassembled WGS sequence"/>
</dbReference>
<protein>
    <submittedName>
        <fullName evidence="1">Uncharacterized protein</fullName>
    </submittedName>
</protein>
<dbReference type="AlphaFoldDB" id="A0A9P6NBL8"/>